<evidence type="ECO:0000256" key="1">
    <source>
        <dbReference type="ARBA" id="ARBA00022801"/>
    </source>
</evidence>
<dbReference type="NCBIfam" id="TIGR00976">
    <property type="entry name" value="CocE_NonD"/>
    <property type="match status" value="1"/>
</dbReference>
<organism evidence="3 4">
    <name type="scientific">Catenulispora pinistramenti</name>
    <dbReference type="NCBI Taxonomy" id="2705254"/>
    <lineage>
        <taxon>Bacteria</taxon>
        <taxon>Bacillati</taxon>
        <taxon>Actinomycetota</taxon>
        <taxon>Actinomycetes</taxon>
        <taxon>Catenulisporales</taxon>
        <taxon>Catenulisporaceae</taxon>
        <taxon>Catenulispora</taxon>
    </lineage>
</organism>
<keyword evidence="1 3" id="KW-0378">Hydrolase</keyword>
<reference evidence="3 4" key="1">
    <citation type="submission" date="2020-02" db="EMBL/GenBank/DDBJ databases">
        <title>Acidophilic actinobacteria isolated from forest soil.</title>
        <authorList>
            <person name="Golinska P."/>
        </authorList>
    </citation>
    <scope>NUCLEOTIDE SEQUENCE [LARGE SCALE GENOMIC DNA]</scope>
    <source>
        <strain evidence="3 4">NL8</strain>
    </source>
</reference>
<dbReference type="Gene3D" id="1.10.3020.10">
    <property type="entry name" value="alpha-amino acid ester hydrolase ( Helical cap domain)"/>
    <property type="match status" value="1"/>
</dbReference>
<accession>A0ABS5KPL9</accession>
<evidence type="ECO:0000259" key="2">
    <source>
        <dbReference type="SMART" id="SM00939"/>
    </source>
</evidence>
<dbReference type="Pfam" id="PF08530">
    <property type="entry name" value="PepX_C"/>
    <property type="match status" value="1"/>
</dbReference>
<dbReference type="EMBL" id="JAAFYZ010000039">
    <property type="protein sequence ID" value="MBS2547998.1"/>
    <property type="molecule type" value="Genomic_DNA"/>
</dbReference>
<sequence length="523" mass="56183">MGLIVETARVPMRDGTVLTADVLRPDRGGPLPVLLSRTPYGRAHSRQVEDVVGMARAGWAVVVQDVRGRGESGGVFEPFHQEIADGADTVRWCARQPWSDGRVAMFGASYRAATQWLAARAGPPGLVAISPYVSPAGFAEGWTFEGGVPVLGFTRAWALGLAASGSAPDEAAARRAAELRDLAPDPTAREPWDEIFPPARNWECSPKQKYWAAISGGGPAPPVAGFHVAGWHDVFCEGALAAFRAARRSGKPQRLVVGPWTHGDVGGRVAGELDQGVNAEAARVGLPEERLRWLRAALKPEAADLGVTVSVFEMGADRWLELPDWPPPETEAEAGRRTLRLGADGVLSEASQGTATVGLGPRTVAHDPHDPAPSLGGRLFGVWPRPGPADQAEVERRPDVLTYTSAPLAAELDVVGTVRARLRVRASTAVADVVLRLCDEYPDGRSYPVAEHGHRLFSAPDRDQDLVLDVGSTAWRVRPGHRIRLCVAPASWPRLAALPDRYTLTVVHAPDAPSWLELPAFRR</sequence>
<dbReference type="InterPro" id="IPR000383">
    <property type="entry name" value="Xaa-Pro-like_dom"/>
</dbReference>
<dbReference type="InterPro" id="IPR050585">
    <property type="entry name" value="Xaa-Pro_dipeptidyl-ppase/CocE"/>
</dbReference>
<dbReference type="GO" id="GO:0016787">
    <property type="term" value="F:hydrolase activity"/>
    <property type="evidence" value="ECO:0007669"/>
    <property type="project" value="UniProtKB-KW"/>
</dbReference>
<evidence type="ECO:0000313" key="4">
    <source>
        <dbReference type="Proteomes" id="UP000730482"/>
    </source>
</evidence>
<dbReference type="SUPFAM" id="SSF49785">
    <property type="entry name" value="Galactose-binding domain-like"/>
    <property type="match status" value="1"/>
</dbReference>
<keyword evidence="4" id="KW-1185">Reference proteome</keyword>
<dbReference type="SUPFAM" id="SSF53474">
    <property type="entry name" value="alpha/beta-Hydrolases"/>
    <property type="match status" value="1"/>
</dbReference>
<dbReference type="InterPro" id="IPR005674">
    <property type="entry name" value="CocE/Ser_esterase"/>
</dbReference>
<dbReference type="Proteomes" id="UP000730482">
    <property type="component" value="Unassembled WGS sequence"/>
</dbReference>
<dbReference type="PANTHER" id="PTHR43056">
    <property type="entry name" value="PEPTIDASE S9 PROLYL OLIGOPEPTIDASE"/>
    <property type="match status" value="1"/>
</dbReference>
<dbReference type="InterPro" id="IPR013736">
    <property type="entry name" value="Xaa-Pro_dipept_C"/>
</dbReference>
<dbReference type="InterPro" id="IPR029058">
    <property type="entry name" value="AB_hydrolase_fold"/>
</dbReference>
<dbReference type="Gene3D" id="2.60.120.260">
    <property type="entry name" value="Galactose-binding domain-like"/>
    <property type="match status" value="1"/>
</dbReference>
<evidence type="ECO:0000313" key="3">
    <source>
        <dbReference type="EMBL" id="MBS2547998.1"/>
    </source>
</evidence>
<dbReference type="Gene3D" id="3.40.50.1820">
    <property type="entry name" value="alpha/beta hydrolase"/>
    <property type="match status" value="1"/>
</dbReference>
<dbReference type="RefSeq" id="WP_212009577.1">
    <property type="nucleotide sequence ID" value="NZ_JAAFYZ010000039.1"/>
</dbReference>
<dbReference type="PANTHER" id="PTHR43056:SF10">
    <property type="entry name" value="COCE_NOND FAMILY, PUTATIVE (AFU_ORTHOLOGUE AFUA_7G00600)-RELATED"/>
    <property type="match status" value="1"/>
</dbReference>
<name>A0ABS5KPL9_9ACTN</name>
<dbReference type="InterPro" id="IPR008979">
    <property type="entry name" value="Galactose-bd-like_sf"/>
</dbReference>
<dbReference type="Pfam" id="PF02129">
    <property type="entry name" value="Peptidase_S15"/>
    <property type="match status" value="1"/>
</dbReference>
<dbReference type="SMART" id="SM00939">
    <property type="entry name" value="PepX_C"/>
    <property type="match status" value="1"/>
</dbReference>
<gene>
    <name evidence="3" type="ORF">KGQ19_14100</name>
</gene>
<feature type="domain" description="Xaa-Pro dipeptidyl-peptidase C-terminal" evidence="2">
    <location>
        <begin position="291"/>
        <end position="517"/>
    </location>
</feature>
<comment type="caution">
    <text evidence="3">The sequence shown here is derived from an EMBL/GenBank/DDBJ whole genome shotgun (WGS) entry which is preliminary data.</text>
</comment>
<proteinExistence type="predicted"/>
<protein>
    <submittedName>
        <fullName evidence="3">CocE/NonD family hydrolase</fullName>
    </submittedName>
</protein>